<evidence type="ECO:0000256" key="2">
    <source>
        <dbReference type="ARBA" id="ARBA00005678"/>
    </source>
</evidence>
<organism evidence="7 8">
    <name type="scientific">Giardia intestinalis (strain ATCC 50803 / WB clone C6)</name>
    <name type="common">Giardia lamblia</name>
    <dbReference type="NCBI Taxonomy" id="184922"/>
    <lineage>
        <taxon>Eukaryota</taxon>
        <taxon>Metamonada</taxon>
        <taxon>Diplomonadida</taxon>
        <taxon>Hexamitidae</taxon>
        <taxon>Giardiinae</taxon>
        <taxon>Giardia</taxon>
    </lineage>
</organism>
<dbReference type="Proteomes" id="UP000001548">
    <property type="component" value="Unassembled WGS sequence"/>
</dbReference>
<dbReference type="EMBL" id="AACB03000001">
    <property type="protein sequence ID" value="KAE8305713.1"/>
    <property type="molecule type" value="Genomic_DNA"/>
</dbReference>
<gene>
    <name evidence="7" type="ORF">GL50803_0086676</name>
</gene>
<dbReference type="AlphaFoldDB" id="A0A644FAT1"/>
<keyword evidence="6" id="KW-0206">Cytoskeleton</keyword>
<evidence type="ECO:0000313" key="8">
    <source>
        <dbReference type="Proteomes" id="UP000001548"/>
    </source>
</evidence>
<evidence type="ECO:0000256" key="6">
    <source>
        <dbReference type="ARBA" id="ARBA00023212"/>
    </source>
</evidence>
<dbReference type="GO" id="GO:0005874">
    <property type="term" value="C:microtubule"/>
    <property type="evidence" value="ECO:0007669"/>
    <property type="project" value="UniProtKB-KW"/>
</dbReference>
<keyword evidence="5" id="KW-0175">Coiled coil</keyword>
<evidence type="ECO:0000313" key="7">
    <source>
        <dbReference type="EMBL" id="KAE8305713.1"/>
    </source>
</evidence>
<keyword evidence="3" id="KW-0963">Cytoplasm</keyword>
<keyword evidence="4" id="KW-0493">Microtubule</keyword>
<dbReference type="PANTHER" id="PTHR40412">
    <property type="entry name" value="SF-ASSEMBLIN"/>
    <property type="match status" value="1"/>
</dbReference>
<comment type="subcellular location">
    <subcellularLocation>
        <location evidence="1">Cytoplasm</location>
        <location evidence="1">Cytoskeleton</location>
    </subcellularLocation>
</comment>
<evidence type="ECO:0000256" key="3">
    <source>
        <dbReference type="ARBA" id="ARBA00022490"/>
    </source>
</evidence>
<comment type="similarity">
    <text evidence="2">Belongs to the SF-assemblin family.</text>
</comment>
<dbReference type="InParanoid" id="A0A644FAT1"/>
<dbReference type="GO" id="GO:0005200">
    <property type="term" value="F:structural constituent of cytoskeleton"/>
    <property type="evidence" value="ECO:0007669"/>
    <property type="project" value="InterPro"/>
</dbReference>
<sequence length="268" mass="30874">MTTVSTSFSLKDRLAKINSRVTDFHEDFKRQVDETKQVDLERFELIQNGIEHLDKILQLETERATKRLDDIRKKFTTRIMDTRDALGASVSLHTKENNDNFSDLAHKCRHAMAKIAQEHDDLLESIRYFKTSAEESFGAFIGNLTNERNTRMALATEIYSKVDRDLKHATDMNDRARADREQSIDEYLRDSEILSRHYESIARDGVVSLSAECKVLAGVVAELIATRKTSYDEIVRTMGSVLDGLQNNMKKISTFIRPEDDQEEKFVF</sequence>
<name>A0A644FAT1_GIAIC</name>
<proteinExistence type="inferred from homology"/>
<accession>A0A644FAT1</accession>
<evidence type="ECO:0000256" key="5">
    <source>
        <dbReference type="ARBA" id="ARBA00023054"/>
    </source>
</evidence>
<evidence type="ECO:0000256" key="1">
    <source>
        <dbReference type="ARBA" id="ARBA00004245"/>
    </source>
</evidence>
<dbReference type="Pfam" id="PF06705">
    <property type="entry name" value="SF-assemblin"/>
    <property type="match status" value="1"/>
</dbReference>
<evidence type="ECO:0000256" key="4">
    <source>
        <dbReference type="ARBA" id="ARBA00022701"/>
    </source>
</evidence>
<keyword evidence="8" id="KW-1185">Reference proteome</keyword>
<reference evidence="7 8" key="1">
    <citation type="journal article" date="2007" name="Science">
        <title>Genomic minimalism in the early diverging intestinal parasite Giardia lamblia.</title>
        <authorList>
            <person name="Morrison H.G."/>
            <person name="McArthur A.G."/>
            <person name="Gillin F.D."/>
            <person name="Aley S.B."/>
            <person name="Adam R.D."/>
            <person name="Olsen G.J."/>
            <person name="Best A.A."/>
            <person name="Cande W.Z."/>
            <person name="Chen F."/>
            <person name="Cipriano M.J."/>
            <person name="Davids B.J."/>
            <person name="Dawson S.C."/>
            <person name="Elmendorf H.G."/>
            <person name="Hehl A.B."/>
            <person name="Holder M.E."/>
            <person name="Huse S.M."/>
            <person name="Kim U.U."/>
            <person name="Lasek-Nesselquist E."/>
            <person name="Manning G."/>
            <person name="Nigam A."/>
            <person name="Nixon J.E."/>
            <person name="Palm D."/>
            <person name="Passamaneck N.E."/>
            <person name="Prabhu A."/>
            <person name="Reich C.I."/>
            <person name="Reiner D.S."/>
            <person name="Samuelson J."/>
            <person name="Svard S.G."/>
            <person name="Sogin M.L."/>
        </authorList>
    </citation>
    <scope>NUCLEOTIDE SEQUENCE [LARGE SCALE GENOMIC DNA]</scope>
    <source>
        <strain evidence="7 8">WB C6</strain>
    </source>
</reference>
<dbReference type="InterPro" id="IPR008374">
    <property type="entry name" value="SF_assemblin/giardin_b"/>
</dbReference>
<dbReference type="PANTHER" id="PTHR40412:SF1">
    <property type="entry name" value="SF-ASSEMBLIN"/>
    <property type="match status" value="1"/>
</dbReference>
<comment type="caution">
    <text evidence="7">The sequence shown here is derived from an EMBL/GenBank/DDBJ whole genome shotgun (WGS) entry which is preliminary data.</text>
</comment>
<protein>
    <submittedName>
        <fullName evidence="7">Delta giardin</fullName>
    </submittedName>
</protein>